<evidence type="ECO:0000313" key="4">
    <source>
        <dbReference type="Proteomes" id="UP001198901"/>
    </source>
</evidence>
<keyword evidence="4" id="KW-1185">Reference proteome</keyword>
<dbReference type="SUPFAM" id="SSF53756">
    <property type="entry name" value="UDP-Glycosyltransferase/glycogen phosphorylase"/>
    <property type="match status" value="1"/>
</dbReference>
<proteinExistence type="predicted"/>
<evidence type="ECO:0000259" key="1">
    <source>
        <dbReference type="Pfam" id="PF00534"/>
    </source>
</evidence>
<dbReference type="InterPro" id="IPR001296">
    <property type="entry name" value="Glyco_trans_1"/>
</dbReference>
<reference evidence="4" key="1">
    <citation type="submission" date="2023-07" db="EMBL/GenBank/DDBJ databases">
        <authorList>
            <person name="Yue Y."/>
        </authorList>
    </citation>
    <scope>NUCLEOTIDE SEQUENCE [LARGE SCALE GENOMIC DNA]</scope>
    <source>
        <strain evidence="4">D23</strain>
    </source>
</reference>
<evidence type="ECO:0000259" key="2">
    <source>
        <dbReference type="Pfam" id="PF13439"/>
    </source>
</evidence>
<dbReference type="Gene3D" id="3.40.50.2000">
    <property type="entry name" value="Glycogen Phosphorylase B"/>
    <property type="match status" value="2"/>
</dbReference>
<dbReference type="Pfam" id="PF13439">
    <property type="entry name" value="Glyco_transf_4"/>
    <property type="match status" value="1"/>
</dbReference>
<dbReference type="CDD" id="cd03801">
    <property type="entry name" value="GT4_PimA-like"/>
    <property type="match status" value="1"/>
</dbReference>
<organism evidence="3 4">
    <name type="scientific">Winogradskyella alexanderae</name>
    <dbReference type="NCBI Taxonomy" id="2877123"/>
    <lineage>
        <taxon>Bacteria</taxon>
        <taxon>Pseudomonadati</taxon>
        <taxon>Bacteroidota</taxon>
        <taxon>Flavobacteriia</taxon>
        <taxon>Flavobacteriales</taxon>
        <taxon>Flavobacteriaceae</taxon>
        <taxon>Winogradskyella</taxon>
    </lineage>
</organism>
<name>A0ABS7XPM6_9FLAO</name>
<feature type="domain" description="Glycosyl transferase family 1" evidence="1">
    <location>
        <begin position="191"/>
        <end position="352"/>
    </location>
</feature>
<dbReference type="InterPro" id="IPR028098">
    <property type="entry name" value="Glyco_trans_4-like_N"/>
</dbReference>
<accession>A0ABS7XPM6</accession>
<protein>
    <submittedName>
        <fullName evidence="3">Glycosyltransferase family 4 protein</fullName>
    </submittedName>
</protein>
<dbReference type="EMBL" id="JAIUJR010000002">
    <property type="protein sequence ID" value="MCA0131968.1"/>
    <property type="molecule type" value="Genomic_DNA"/>
</dbReference>
<dbReference type="PANTHER" id="PTHR45947">
    <property type="entry name" value="SULFOQUINOVOSYL TRANSFERASE SQD2"/>
    <property type="match status" value="1"/>
</dbReference>
<dbReference type="Pfam" id="PF00534">
    <property type="entry name" value="Glycos_transf_1"/>
    <property type="match status" value="1"/>
</dbReference>
<feature type="domain" description="Glycosyltransferase subfamily 4-like N-terminal" evidence="2">
    <location>
        <begin position="16"/>
        <end position="179"/>
    </location>
</feature>
<sequence>MHICFISSEYPLWKSGGVGTFLQTFGRALVREGHKVSIVGLGNSYEEQLIDKGIKIYRLPRSTVPVGKFFFNTRCIASKIAMLHSQEKIDIVESAELGLAFLKKNSEIKYVIRLHGGHHFFAESENRDVHWWQALKERLSFKKADGFVAVSNYVREHTSRFLSYHDKPIDIIYSPINTELFKPNAHQEIEPLNITFVGTICEKKGVRQLIMAMEIICKKYSKAHLNIYGREWFYKDGRSYTDMLHAEYGDIIDKCVTIHGVVPYEKLPSRYGLAQICVFPSHMETQGLVAQEAMAMEKPVIFSKLGPGPETIVEYKTGLLCDPLNVNDIAYKIIWSFENMDRVKEMGKNAREYVLNTFNIKTNLSKNLDFYRTLIEA</sequence>
<gene>
    <name evidence="3" type="ORF">LBU54_05185</name>
</gene>
<dbReference type="RefSeq" id="WP_224526785.1">
    <property type="nucleotide sequence ID" value="NZ_JAIUJR010000002.1"/>
</dbReference>
<evidence type="ECO:0000313" key="3">
    <source>
        <dbReference type="EMBL" id="MCA0131968.1"/>
    </source>
</evidence>
<dbReference type="InterPro" id="IPR050194">
    <property type="entry name" value="Glycosyltransferase_grp1"/>
</dbReference>
<dbReference type="PANTHER" id="PTHR45947:SF3">
    <property type="entry name" value="SULFOQUINOVOSYL TRANSFERASE SQD2"/>
    <property type="match status" value="1"/>
</dbReference>
<dbReference type="Proteomes" id="UP001198901">
    <property type="component" value="Unassembled WGS sequence"/>
</dbReference>
<comment type="caution">
    <text evidence="3">The sequence shown here is derived from an EMBL/GenBank/DDBJ whole genome shotgun (WGS) entry which is preliminary data.</text>
</comment>